<evidence type="ECO:0000256" key="7">
    <source>
        <dbReference type="ARBA" id="ARBA00023136"/>
    </source>
</evidence>
<keyword evidence="6 8" id="KW-1133">Transmembrane helix</keyword>
<dbReference type="GO" id="GO:0005789">
    <property type="term" value="C:endoplasmic reticulum membrane"/>
    <property type="evidence" value="ECO:0007669"/>
    <property type="project" value="UniProtKB-SubCell"/>
</dbReference>
<keyword evidence="4 8" id="KW-0812">Transmembrane</keyword>
<comment type="subcellular location">
    <subcellularLocation>
        <location evidence="1">Endoplasmic reticulum membrane</location>
        <topology evidence="1">Multi-pass membrane protein</topology>
    </subcellularLocation>
</comment>
<proteinExistence type="inferred from homology"/>
<dbReference type="Proteomes" id="UP000290289">
    <property type="component" value="Chromosome 6"/>
</dbReference>
<dbReference type="Pfam" id="PF06417">
    <property type="entry name" value="EMC4"/>
    <property type="match status" value="1"/>
</dbReference>
<comment type="similarity">
    <text evidence="2">Belongs to the EMC4 family.</text>
</comment>
<accession>A0A498JMJ2</accession>
<keyword evidence="5" id="KW-0256">Endoplasmic reticulum</keyword>
<feature type="transmembrane region" description="Helical" evidence="8">
    <location>
        <begin position="67"/>
        <end position="89"/>
    </location>
</feature>
<comment type="caution">
    <text evidence="9">The sequence shown here is derived from an EMBL/GenBank/DDBJ whole genome shotgun (WGS) entry which is preliminary data.</text>
</comment>
<dbReference type="AlphaFoldDB" id="A0A498JMJ2"/>
<gene>
    <name evidence="9" type="ORF">DVH24_008587</name>
</gene>
<organism evidence="9 10">
    <name type="scientific">Malus domestica</name>
    <name type="common">Apple</name>
    <name type="synonym">Pyrus malus</name>
    <dbReference type="NCBI Taxonomy" id="3750"/>
    <lineage>
        <taxon>Eukaryota</taxon>
        <taxon>Viridiplantae</taxon>
        <taxon>Streptophyta</taxon>
        <taxon>Embryophyta</taxon>
        <taxon>Tracheophyta</taxon>
        <taxon>Spermatophyta</taxon>
        <taxon>Magnoliopsida</taxon>
        <taxon>eudicotyledons</taxon>
        <taxon>Gunneridae</taxon>
        <taxon>Pentapetalae</taxon>
        <taxon>rosids</taxon>
        <taxon>fabids</taxon>
        <taxon>Rosales</taxon>
        <taxon>Rosaceae</taxon>
        <taxon>Amygdaloideae</taxon>
        <taxon>Maleae</taxon>
        <taxon>Malus</taxon>
    </lineage>
</organism>
<keyword evidence="10" id="KW-1185">Reference proteome</keyword>
<dbReference type="InterPro" id="IPR009445">
    <property type="entry name" value="TMEM85/Emc4"/>
</dbReference>
<evidence type="ECO:0000313" key="9">
    <source>
        <dbReference type="EMBL" id="RXH96087.1"/>
    </source>
</evidence>
<evidence type="ECO:0000313" key="10">
    <source>
        <dbReference type="Proteomes" id="UP000290289"/>
    </source>
</evidence>
<evidence type="ECO:0000256" key="1">
    <source>
        <dbReference type="ARBA" id="ARBA00004477"/>
    </source>
</evidence>
<evidence type="ECO:0000256" key="2">
    <source>
        <dbReference type="ARBA" id="ARBA00007715"/>
    </source>
</evidence>
<protein>
    <recommendedName>
        <fullName evidence="3">ER membrane protein complex subunit 4</fullName>
    </recommendedName>
</protein>
<dbReference type="EMBL" id="RDQH01000332">
    <property type="protein sequence ID" value="RXH96087.1"/>
    <property type="molecule type" value="Genomic_DNA"/>
</dbReference>
<feature type="transmembrane region" description="Helical" evidence="8">
    <location>
        <begin position="37"/>
        <end position="55"/>
    </location>
</feature>
<reference evidence="9 10" key="1">
    <citation type="submission" date="2018-10" db="EMBL/GenBank/DDBJ databases">
        <title>A high-quality apple genome assembly.</title>
        <authorList>
            <person name="Hu J."/>
        </authorList>
    </citation>
    <scope>NUCLEOTIDE SEQUENCE [LARGE SCALE GENOMIC DNA]</scope>
    <source>
        <strain evidence="10">cv. HFTH1</strain>
        <tissue evidence="9">Young leaf</tissue>
    </source>
</reference>
<name>A0A498JMJ2_MALDO</name>
<evidence type="ECO:0000256" key="6">
    <source>
        <dbReference type="ARBA" id="ARBA00022989"/>
    </source>
</evidence>
<evidence type="ECO:0000256" key="3">
    <source>
        <dbReference type="ARBA" id="ARBA00020820"/>
    </source>
</evidence>
<evidence type="ECO:0000256" key="4">
    <source>
        <dbReference type="ARBA" id="ARBA00022692"/>
    </source>
</evidence>
<evidence type="ECO:0000256" key="5">
    <source>
        <dbReference type="ARBA" id="ARBA00022824"/>
    </source>
</evidence>
<keyword evidence="7 8" id="KW-0472">Membrane</keyword>
<dbReference type="STRING" id="3750.A0A498JMJ2"/>
<evidence type="ECO:0000256" key="8">
    <source>
        <dbReference type="SAM" id="Phobius"/>
    </source>
</evidence>
<sequence length="246" mass="27449">MKLAFFLALICRRCPVPEKVNPMEQNMSKLQLASVSYGTHLVFGILMFGESLGSCTSPIQEFGDDGFMIWMVGSIVHLFSIGITFSALWQPISTLHGVGKGQTGGYAASEIEIDRDGDRARDGGISGICKFFPLLPVLSVCSKQNPFIHMSFLGLFYLHSSLPTWDIFSFGAIKSATDFQEYNHCITMRLAFQRLTLVTKITLQCTIQKTSFTLYKSTLQYQSTRETKIRVNAGAFKSRGIARAYY</sequence>